<feature type="non-terminal residue" evidence="4">
    <location>
        <position position="44"/>
    </location>
</feature>
<dbReference type="PROSITE" id="PS51160">
    <property type="entry name" value="ACYLPHOSPHATASE_3"/>
    <property type="match status" value="1"/>
</dbReference>
<feature type="domain" description="Acylphosphatase-like" evidence="3">
    <location>
        <begin position="9"/>
        <end position="44"/>
    </location>
</feature>
<evidence type="ECO:0000313" key="4">
    <source>
        <dbReference type="EMBL" id="MBM3332677.1"/>
    </source>
</evidence>
<accession>A0A937XGG5</accession>
<protein>
    <recommendedName>
        <fullName evidence="1">acylphosphatase</fullName>
        <ecNumber evidence="1">3.6.1.7</ecNumber>
    </recommendedName>
</protein>
<proteinExistence type="inferred from homology"/>
<comment type="caution">
    <text evidence="4">The sequence shown here is derived from an EMBL/GenBank/DDBJ whole genome shotgun (WGS) entry which is preliminary data.</text>
</comment>
<dbReference type="EC" id="3.6.1.7" evidence="1"/>
<evidence type="ECO:0000256" key="1">
    <source>
        <dbReference type="PROSITE-ProRule" id="PRU00520"/>
    </source>
</evidence>
<dbReference type="Gene3D" id="3.30.70.100">
    <property type="match status" value="1"/>
</dbReference>
<feature type="active site" evidence="1">
    <location>
        <position position="42"/>
    </location>
</feature>
<dbReference type="AlphaFoldDB" id="A0A937XGG5"/>
<comment type="similarity">
    <text evidence="2">Belongs to the acylphosphatase family.</text>
</comment>
<sequence>MAEQTDRASLHAIVSGIVQGVFYRRFVFREAVTLGLQGRVRNLF</sequence>
<feature type="active site" evidence="1">
    <location>
        <position position="24"/>
    </location>
</feature>
<keyword evidence="1" id="KW-0378">Hydrolase</keyword>
<dbReference type="SUPFAM" id="SSF54975">
    <property type="entry name" value="Acylphosphatase/BLUF domain-like"/>
    <property type="match status" value="1"/>
</dbReference>
<reference evidence="4" key="1">
    <citation type="submission" date="2019-03" db="EMBL/GenBank/DDBJ databases">
        <title>Lake Tanganyika Metagenome-Assembled Genomes (MAGs).</title>
        <authorList>
            <person name="Tran P."/>
        </authorList>
    </citation>
    <scope>NUCLEOTIDE SEQUENCE</scope>
    <source>
        <strain evidence="4">K_DeepCast_150m_m2_040</strain>
    </source>
</reference>
<dbReference type="InterPro" id="IPR036046">
    <property type="entry name" value="Acylphosphatase-like_dom_sf"/>
</dbReference>
<dbReference type="Pfam" id="PF00708">
    <property type="entry name" value="Acylphosphatase"/>
    <property type="match status" value="1"/>
</dbReference>
<dbReference type="EMBL" id="VGIR01000117">
    <property type="protein sequence ID" value="MBM3332677.1"/>
    <property type="molecule type" value="Genomic_DNA"/>
</dbReference>
<name>A0A937XGG5_UNCW3</name>
<gene>
    <name evidence="4" type="ORF">FJY68_12665</name>
</gene>
<organism evidence="4 5">
    <name type="scientific">candidate division WOR-3 bacterium</name>
    <dbReference type="NCBI Taxonomy" id="2052148"/>
    <lineage>
        <taxon>Bacteria</taxon>
        <taxon>Bacteria division WOR-3</taxon>
    </lineage>
</organism>
<evidence type="ECO:0000313" key="5">
    <source>
        <dbReference type="Proteomes" id="UP000779900"/>
    </source>
</evidence>
<dbReference type="GO" id="GO:0003998">
    <property type="term" value="F:acylphosphatase activity"/>
    <property type="evidence" value="ECO:0007669"/>
    <property type="project" value="UniProtKB-EC"/>
</dbReference>
<evidence type="ECO:0000259" key="3">
    <source>
        <dbReference type="PROSITE" id="PS51160"/>
    </source>
</evidence>
<evidence type="ECO:0000256" key="2">
    <source>
        <dbReference type="RuleBase" id="RU004168"/>
    </source>
</evidence>
<dbReference type="InterPro" id="IPR001792">
    <property type="entry name" value="Acylphosphatase-like_dom"/>
</dbReference>
<comment type="catalytic activity">
    <reaction evidence="1">
        <text>an acyl phosphate + H2O = a carboxylate + phosphate + H(+)</text>
        <dbReference type="Rhea" id="RHEA:14965"/>
        <dbReference type="ChEBI" id="CHEBI:15377"/>
        <dbReference type="ChEBI" id="CHEBI:15378"/>
        <dbReference type="ChEBI" id="CHEBI:29067"/>
        <dbReference type="ChEBI" id="CHEBI:43474"/>
        <dbReference type="ChEBI" id="CHEBI:59918"/>
        <dbReference type="EC" id="3.6.1.7"/>
    </reaction>
</comment>
<dbReference type="Proteomes" id="UP000779900">
    <property type="component" value="Unassembled WGS sequence"/>
</dbReference>